<gene>
    <name evidence="24" type="primary">ptsP</name>
    <name evidence="26" type="ORF">GBB40_00915</name>
    <name evidence="25" type="ORF">GBB63_10180</name>
    <name evidence="24" type="ORF">GBB73_10295</name>
    <name evidence="27" type="ORF">SCX10_01525</name>
</gene>
<dbReference type="SUPFAM" id="SSF51621">
    <property type="entry name" value="Phosphoenolpyruvate/pyruvate domain"/>
    <property type="match status" value="1"/>
</dbReference>
<dbReference type="GO" id="GO:0046872">
    <property type="term" value="F:metal ion binding"/>
    <property type="evidence" value="ECO:0007669"/>
    <property type="project" value="UniProtKB-KW"/>
</dbReference>
<evidence type="ECO:0000256" key="2">
    <source>
        <dbReference type="ARBA" id="ARBA00001946"/>
    </source>
</evidence>
<evidence type="ECO:0000256" key="8">
    <source>
        <dbReference type="ARBA" id="ARBA00022448"/>
    </source>
</evidence>
<dbReference type="InterPro" id="IPR008279">
    <property type="entry name" value="PEP-util_enz_mobile_dom"/>
</dbReference>
<dbReference type="InterPro" id="IPR036618">
    <property type="entry name" value="PtsI_HPr-bd_sf"/>
</dbReference>
<evidence type="ECO:0000313" key="24">
    <source>
        <dbReference type="EMBL" id="KAB7335190.1"/>
    </source>
</evidence>
<feature type="domain" description="PEP-utilising enzyme C-terminal" evidence="22">
    <location>
        <begin position="273"/>
        <end position="558"/>
    </location>
</feature>
<dbReference type="GO" id="GO:0009401">
    <property type="term" value="P:phosphoenolpyruvate-dependent sugar phosphotransferase system"/>
    <property type="evidence" value="ECO:0007669"/>
    <property type="project" value="UniProtKB-KW"/>
</dbReference>
<feature type="binding site" evidence="19">
    <location>
        <begin position="473"/>
        <end position="474"/>
    </location>
    <ligand>
        <name>phosphoenolpyruvate</name>
        <dbReference type="ChEBI" id="CHEBI:58702"/>
    </ligand>
</feature>
<evidence type="ECO:0000256" key="16">
    <source>
        <dbReference type="ARBA" id="ARBA00033235"/>
    </source>
</evidence>
<dbReference type="NCBIfam" id="TIGR01417">
    <property type="entry name" value="PTS_I_fam"/>
    <property type="match status" value="1"/>
</dbReference>
<evidence type="ECO:0000256" key="19">
    <source>
        <dbReference type="PIRSR" id="PIRSR000732-2"/>
    </source>
</evidence>
<comment type="catalytic activity">
    <reaction evidence="1 17">
        <text>L-histidyl-[protein] + phosphoenolpyruvate = N(pros)-phospho-L-histidyl-[protein] + pyruvate</text>
        <dbReference type="Rhea" id="RHEA:23880"/>
        <dbReference type="Rhea" id="RHEA-COMP:9745"/>
        <dbReference type="Rhea" id="RHEA-COMP:9746"/>
        <dbReference type="ChEBI" id="CHEBI:15361"/>
        <dbReference type="ChEBI" id="CHEBI:29979"/>
        <dbReference type="ChEBI" id="CHEBI:58702"/>
        <dbReference type="ChEBI" id="CHEBI:64837"/>
        <dbReference type="EC" id="2.7.3.9"/>
    </reaction>
</comment>
<evidence type="ECO:0000313" key="30">
    <source>
        <dbReference type="Proteomes" id="UP000468842"/>
    </source>
</evidence>
<evidence type="ECO:0000313" key="29">
    <source>
        <dbReference type="Proteomes" id="UP000460881"/>
    </source>
</evidence>
<dbReference type="RefSeq" id="WP_021975511.1">
    <property type="nucleotide sequence ID" value="NZ_AP014658.1"/>
</dbReference>
<dbReference type="PIRSF" id="PIRSF000732">
    <property type="entry name" value="PTS_enzyme_I"/>
    <property type="match status" value="1"/>
</dbReference>
<evidence type="ECO:0000256" key="5">
    <source>
        <dbReference type="ARBA" id="ARBA00007837"/>
    </source>
</evidence>
<dbReference type="SUPFAM" id="SSF47831">
    <property type="entry name" value="Enzyme I of the PEP:sugar phosphotransferase system HPr-binding (sub)domain"/>
    <property type="match status" value="1"/>
</dbReference>
<reference evidence="28 29" key="1">
    <citation type="journal article" date="2019" name="Nat. Med.">
        <title>A library of human gut bacterial isolates paired with longitudinal multiomics data enables mechanistic microbiome research.</title>
        <authorList>
            <person name="Poyet M."/>
            <person name="Groussin M."/>
            <person name="Gibbons S.M."/>
            <person name="Avila-Pacheco J."/>
            <person name="Jiang X."/>
            <person name="Kearney S.M."/>
            <person name="Perrotta A.R."/>
            <person name="Berdy B."/>
            <person name="Zhao S."/>
            <person name="Lieberman T.D."/>
            <person name="Swanson P.K."/>
            <person name="Smith M."/>
            <person name="Roesemann S."/>
            <person name="Alexander J.E."/>
            <person name="Rich S.A."/>
            <person name="Livny J."/>
            <person name="Vlamakis H."/>
            <person name="Clish C."/>
            <person name="Bullock K."/>
            <person name="Deik A."/>
            <person name="Scott J."/>
            <person name="Pierce K.A."/>
            <person name="Xavier R.J."/>
            <person name="Alm E.J."/>
        </authorList>
    </citation>
    <scope>NUCLEOTIDE SEQUENCE [LARGE SCALE GENOMIC DNA]</scope>
    <source>
        <strain evidence="26 30">BIOML-A37</strain>
        <strain evidence="25 29">BIOML-A55</strain>
        <strain evidence="24 28">BIOML-A65</strain>
    </source>
</reference>
<evidence type="ECO:0000259" key="21">
    <source>
        <dbReference type="Pfam" id="PF00391"/>
    </source>
</evidence>
<dbReference type="GO" id="GO:0005737">
    <property type="term" value="C:cytoplasm"/>
    <property type="evidence" value="ECO:0007669"/>
    <property type="project" value="UniProtKB-SubCell"/>
</dbReference>
<dbReference type="Proteomes" id="UP000460881">
    <property type="component" value="Unassembled WGS sequence"/>
</dbReference>
<dbReference type="SUPFAM" id="SSF52009">
    <property type="entry name" value="Phosphohistidine domain"/>
    <property type="match status" value="1"/>
</dbReference>
<evidence type="ECO:0000256" key="11">
    <source>
        <dbReference type="ARBA" id="ARBA00022679"/>
    </source>
</evidence>
<comment type="similarity">
    <text evidence="5 17">Belongs to the PEP-utilizing enzyme family.</text>
</comment>
<feature type="domain" description="PEP-utilising enzyme mobile" evidence="21">
    <location>
        <begin position="174"/>
        <end position="244"/>
    </location>
</feature>
<sequence length="559" mass="61128">MRTIQGVSVSAGIAIGTVRVLAAVDYAVERRLIDDPQAEMDRFRAARDTAVAQLKQLRDNVAAEFGENKAELFDAHRLMLQDPDYAECVEGLIAQDKVNAEFAVKSAAEQFAAMFAAMDSSTMQARAADVKDVSRRVMNVLQGKRDSTAQDGSVQGDAVQNGIVQNGIAQNGESHIIFAEDLAPSDTAQLDRAKVLGLVTAKGSANSHTAILARTMGLPAITGIGDAFDPADDGHVAVIDGTSGAVFVDPDEATLTEYRRRKAEAEEHLSLLRKLKGKPTETKSGQRVHLYANISRPSDAAAVLANDAEGIGLFRSEFLYLEREDWPTEEFQFDAYGQVAQEMGDRPVIIRTLDIGADKQVDYFNLSHEDNPALGYRAIRICLTRPEIFKVQLRALLRASAYGNIAIMLPMITSVQEVRDAKRILEEAKSELRGERIDFNESIQIGVMIETPASVIMADELAAEVDFFSIGTNDLTQYTLACDRQNPSLERFADPHSPAVLRMIQMTIEAAHRHGIWCGICGELGADLSLTDTFLRLGVDELSVSPTSVLPLRNVIRNH</sequence>
<dbReference type="Pfam" id="PF02896">
    <property type="entry name" value="PEP-utilizers_C"/>
    <property type="match status" value="1"/>
</dbReference>
<evidence type="ECO:0000256" key="17">
    <source>
        <dbReference type="PIRNR" id="PIRNR000732"/>
    </source>
</evidence>
<dbReference type="InterPro" id="IPR040442">
    <property type="entry name" value="Pyrv_kinase-like_dom_sf"/>
</dbReference>
<evidence type="ECO:0000313" key="28">
    <source>
        <dbReference type="Proteomes" id="UP000430971"/>
    </source>
</evidence>
<keyword evidence="14 17" id="KW-0418">Kinase</keyword>
<dbReference type="Proteomes" id="UP001272183">
    <property type="component" value="Unassembled WGS sequence"/>
</dbReference>
<dbReference type="EMBL" id="WDRM01000031">
    <property type="protein sequence ID" value="KAB7335190.1"/>
    <property type="molecule type" value="Genomic_DNA"/>
</dbReference>
<dbReference type="PROSITE" id="PS00742">
    <property type="entry name" value="PEP_ENZYMES_2"/>
    <property type="match status" value="1"/>
</dbReference>
<dbReference type="Pfam" id="PF00391">
    <property type="entry name" value="PEP-utilizers"/>
    <property type="match status" value="1"/>
</dbReference>
<dbReference type="InterPro" id="IPR036637">
    <property type="entry name" value="Phosphohistidine_dom_sf"/>
</dbReference>
<accession>A0A0A1GR67</accession>
<evidence type="ECO:0000313" key="26">
    <source>
        <dbReference type="EMBL" id="KAB7397242.1"/>
    </source>
</evidence>
<dbReference type="Gene3D" id="1.10.274.10">
    <property type="entry name" value="PtsI, HPr-binding domain"/>
    <property type="match status" value="1"/>
</dbReference>
<keyword evidence="11 17" id="KW-0808">Transferase</keyword>
<dbReference type="GO" id="GO:0008965">
    <property type="term" value="F:phosphoenolpyruvate-protein phosphotransferase activity"/>
    <property type="evidence" value="ECO:0007669"/>
    <property type="project" value="UniProtKB-EC"/>
</dbReference>
<dbReference type="EMBL" id="WDQK01000001">
    <property type="protein sequence ID" value="KAB7397242.1"/>
    <property type="molecule type" value="Genomic_DNA"/>
</dbReference>
<feature type="active site" description="Proton donor" evidence="18">
    <location>
        <position position="521"/>
    </location>
</feature>
<dbReference type="Proteomes" id="UP000430971">
    <property type="component" value="Unassembled WGS sequence"/>
</dbReference>
<evidence type="ECO:0000256" key="20">
    <source>
        <dbReference type="PIRSR" id="PIRSR000732-3"/>
    </source>
</evidence>
<dbReference type="Gene3D" id="3.20.20.60">
    <property type="entry name" value="Phosphoenolpyruvate-binding domains"/>
    <property type="match status" value="1"/>
</dbReference>
<dbReference type="InterPro" id="IPR000121">
    <property type="entry name" value="PEP_util_C"/>
</dbReference>
<feature type="active site" description="Tele-phosphohistidine intermediate" evidence="18">
    <location>
        <position position="208"/>
    </location>
</feature>
<keyword evidence="10 17" id="KW-0762">Sugar transport</keyword>
<evidence type="ECO:0000259" key="23">
    <source>
        <dbReference type="Pfam" id="PF05524"/>
    </source>
</evidence>
<feature type="binding site" evidence="19">
    <location>
        <position position="484"/>
    </location>
    <ligand>
        <name>phosphoenolpyruvate</name>
        <dbReference type="ChEBI" id="CHEBI:58702"/>
    </ligand>
</feature>
<evidence type="ECO:0000256" key="13">
    <source>
        <dbReference type="ARBA" id="ARBA00022723"/>
    </source>
</evidence>
<evidence type="ECO:0000256" key="7">
    <source>
        <dbReference type="ARBA" id="ARBA00016544"/>
    </source>
</evidence>
<comment type="caution">
    <text evidence="24">The sequence shown here is derived from an EMBL/GenBank/DDBJ whole genome shotgun (WGS) entry which is preliminary data.</text>
</comment>
<name>A0A0A1GR67_BIFLN</name>
<dbReference type="InterPro" id="IPR024692">
    <property type="entry name" value="PTS_EI"/>
</dbReference>
<evidence type="ECO:0000313" key="27">
    <source>
        <dbReference type="EMBL" id="MDW7545526.1"/>
    </source>
</evidence>
<feature type="binding site" evidence="19">
    <location>
        <position position="351"/>
    </location>
    <ligand>
        <name>phosphoenolpyruvate</name>
        <dbReference type="ChEBI" id="CHEBI:58702"/>
    </ligand>
</feature>
<comment type="subcellular location">
    <subcellularLocation>
        <location evidence="4 17">Cytoplasm</location>
    </subcellularLocation>
</comment>
<dbReference type="AlphaFoldDB" id="A0A0A1GR67"/>
<comment type="function">
    <text evidence="3 17">General (non sugar-specific) component of the phosphoenolpyruvate-dependent sugar phosphotransferase system (sugar PTS). This major carbohydrate active-transport system catalyzes the phosphorylation of incoming sugar substrates concomitantly with their translocation across the cell membrane. Enzyme I transfers the phosphoryl group from phosphoenolpyruvate (PEP) to the phosphoryl carrier protein (HPr).</text>
</comment>
<dbReference type="EC" id="2.7.3.9" evidence="6 17"/>
<evidence type="ECO:0000256" key="4">
    <source>
        <dbReference type="ARBA" id="ARBA00004496"/>
    </source>
</evidence>
<feature type="binding site" evidence="19">
    <location>
        <position position="315"/>
    </location>
    <ligand>
        <name>phosphoenolpyruvate</name>
        <dbReference type="ChEBI" id="CHEBI:58702"/>
    </ligand>
</feature>
<dbReference type="GO" id="GO:0016301">
    <property type="term" value="F:kinase activity"/>
    <property type="evidence" value="ECO:0007669"/>
    <property type="project" value="UniProtKB-KW"/>
</dbReference>
<keyword evidence="9 17" id="KW-0963">Cytoplasm</keyword>
<evidence type="ECO:0000256" key="3">
    <source>
        <dbReference type="ARBA" id="ARBA00002728"/>
    </source>
</evidence>
<dbReference type="InterPro" id="IPR008731">
    <property type="entry name" value="PTS_EIN"/>
</dbReference>
<dbReference type="EMBL" id="WDRC01000031">
    <property type="protein sequence ID" value="KAB7357067.1"/>
    <property type="molecule type" value="Genomic_DNA"/>
</dbReference>
<keyword evidence="12 17" id="KW-0598">Phosphotransferase system</keyword>
<evidence type="ECO:0000256" key="10">
    <source>
        <dbReference type="ARBA" id="ARBA00022597"/>
    </source>
</evidence>
<comment type="cofactor">
    <cofactor evidence="2 17 20">
        <name>Mg(2+)</name>
        <dbReference type="ChEBI" id="CHEBI:18420"/>
    </cofactor>
</comment>
<evidence type="ECO:0000256" key="14">
    <source>
        <dbReference type="ARBA" id="ARBA00022777"/>
    </source>
</evidence>
<dbReference type="PANTHER" id="PTHR46244:SF3">
    <property type="entry name" value="PHOSPHOENOLPYRUVATE-PROTEIN PHOSPHOTRANSFERASE"/>
    <property type="match status" value="1"/>
</dbReference>
<feature type="binding site" evidence="20">
    <location>
        <position position="474"/>
    </location>
    <ligand>
        <name>Mg(2+)</name>
        <dbReference type="ChEBI" id="CHEBI:18420"/>
    </ligand>
</feature>
<evidence type="ECO:0000256" key="9">
    <source>
        <dbReference type="ARBA" id="ARBA00022490"/>
    </source>
</evidence>
<dbReference type="InterPro" id="IPR015813">
    <property type="entry name" value="Pyrv/PenolPyrv_kinase-like_dom"/>
</dbReference>
<keyword evidence="8 17" id="KW-0813">Transport</keyword>
<evidence type="ECO:0000259" key="22">
    <source>
        <dbReference type="Pfam" id="PF02896"/>
    </source>
</evidence>
<dbReference type="InterPro" id="IPR006318">
    <property type="entry name" value="PTS_EI-like"/>
</dbReference>
<keyword evidence="13 17" id="KW-0479">Metal-binding</keyword>
<dbReference type="InterPro" id="IPR023151">
    <property type="entry name" value="PEP_util_CS"/>
</dbReference>
<evidence type="ECO:0000256" key="12">
    <source>
        <dbReference type="ARBA" id="ARBA00022683"/>
    </source>
</evidence>
<evidence type="ECO:0000256" key="18">
    <source>
        <dbReference type="PIRSR" id="PIRSR000732-1"/>
    </source>
</evidence>
<evidence type="ECO:0000256" key="6">
    <source>
        <dbReference type="ARBA" id="ARBA00012232"/>
    </source>
</evidence>
<dbReference type="EMBL" id="JAWUDL010000002">
    <property type="protein sequence ID" value="MDW7545526.1"/>
    <property type="molecule type" value="Genomic_DNA"/>
</dbReference>
<keyword evidence="24" id="KW-0670">Pyruvate</keyword>
<keyword evidence="15 17" id="KW-0460">Magnesium</keyword>
<dbReference type="Gene3D" id="3.50.30.10">
    <property type="entry name" value="Phosphohistidine domain"/>
    <property type="match status" value="1"/>
</dbReference>
<evidence type="ECO:0000313" key="25">
    <source>
        <dbReference type="EMBL" id="KAB7357067.1"/>
    </source>
</evidence>
<reference evidence="27" key="2">
    <citation type="submission" date="2023-10" db="EMBL/GenBank/DDBJ databases">
        <title>Supernatant from a Refined Defined Microbial Community Protects Mice from Clostridioides difficile Infection.</title>
        <authorList>
            <person name="Douchant K."/>
            <person name="He S.-M."/>
            <person name="Noordhof C."/>
            <person name="Greenlaw J."/>
            <person name="Schroeter K."/>
            <person name="Vancuren S.J."/>
            <person name="Sjaarda C."/>
            <person name="Allen-Vercoe E."/>
            <person name="Gloor G.B."/>
            <person name="Vanner S.J."/>
            <person name="Petrof E.O."/>
            <person name="Sheth P.M."/>
            <person name="Guzman M."/>
        </authorList>
    </citation>
    <scope>NUCLEOTIDE SEQUENCE</scope>
    <source>
        <strain evidence="27">16-6-I_4_FM</strain>
    </source>
</reference>
<dbReference type="Pfam" id="PF05524">
    <property type="entry name" value="PEP-utilisers_N"/>
    <property type="match status" value="1"/>
</dbReference>
<organism evidence="24 28">
    <name type="scientific">Bifidobacterium longum</name>
    <dbReference type="NCBI Taxonomy" id="216816"/>
    <lineage>
        <taxon>Bacteria</taxon>
        <taxon>Bacillati</taxon>
        <taxon>Actinomycetota</taxon>
        <taxon>Actinomycetes</taxon>
        <taxon>Bifidobacteriales</taxon>
        <taxon>Bifidobacteriaceae</taxon>
        <taxon>Bifidobacterium</taxon>
    </lineage>
</organism>
<dbReference type="Proteomes" id="UP000468842">
    <property type="component" value="Unassembled WGS sequence"/>
</dbReference>
<protein>
    <recommendedName>
        <fullName evidence="7 17">Phosphoenolpyruvate-protein phosphotransferase</fullName>
        <ecNumber evidence="6 17">2.7.3.9</ecNumber>
    </recommendedName>
    <alternativeName>
        <fullName evidence="16 17">Phosphotransferase system, enzyme I</fullName>
    </alternativeName>
</protein>
<dbReference type="PRINTS" id="PR01736">
    <property type="entry name" value="PHPHTRNFRASE"/>
</dbReference>
<feature type="domain" description="Phosphotransferase system enzyme I N-terminal" evidence="23">
    <location>
        <begin position="5"/>
        <end position="126"/>
    </location>
</feature>
<dbReference type="InterPro" id="IPR050499">
    <property type="entry name" value="PEP-utilizing_PTS_enzyme"/>
</dbReference>
<feature type="binding site" evidence="20">
    <location>
        <position position="450"/>
    </location>
    <ligand>
        <name>Mg(2+)</name>
        <dbReference type="ChEBI" id="CHEBI:18420"/>
    </ligand>
</feature>
<evidence type="ECO:0000256" key="15">
    <source>
        <dbReference type="ARBA" id="ARBA00022842"/>
    </source>
</evidence>
<dbReference type="PANTHER" id="PTHR46244">
    <property type="entry name" value="PHOSPHOENOLPYRUVATE-PROTEIN PHOSPHOTRANSFERASE"/>
    <property type="match status" value="1"/>
</dbReference>
<proteinExistence type="inferred from homology"/>
<evidence type="ECO:0000256" key="1">
    <source>
        <dbReference type="ARBA" id="ARBA00000683"/>
    </source>
</evidence>